<feature type="non-terminal residue" evidence="2">
    <location>
        <position position="220"/>
    </location>
</feature>
<organism evidence="2 3">
    <name type="scientific">Cryobacterium fucosi</name>
    <dbReference type="NCBI Taxonomy" id="1259157"/>
    <lineage>
        <taxon>Bacteria</taxon>
        <taxon>Bacillati</taxon>
        <taxon>Actinomycetota</taxon>
        <taxon>Actinomycetes</taxon>
        <taxon>Micrococcales</taxon>
        <taxon>Microbacteriaceae</taxon>
        <taxon>Cryobacterium</taxon>
    </lineage>
</organism>
<evidence type="ECO:0008006" key="4">
    <source>
        <dbReference type="Google" id="ProtNLM"/>
    </source>
</evidence>
<protein>
    <recommendedName>
        <fullName evidence="4">TPM domain-containing protein</fullName>
    </recommendedName>
</protein>
<keyword evidence="1" id="KW-0812">Transmembrane</keyword>
<comment type="caution">
    <text evidence="2">The sequence shown here is derived from an EMBL/GenBank/DDBJ whole genome shotgun (WGS) entry which is preliminary data.</text>
</comment>
<dbReference type="EMBL" id="SOHH01000120">
    <property type="protein sequence ID" value="TFD70619.1"/>
    <property type="molecule type" value="Genomic_DNA"/>
</dbReference>
<dbReference type="AlphaFoldDB" id="A0A4R9AWS8"/>
<feature type="transmembrane region" description="Helical" evidence="1">
    <location>
        <begin position="6"/>
        <end position="27"/>
    </location>
</feature>
<keyword evidence="1" id="KW-0472">Membrane</keyword>
<sequence>MTGELWWVPSAIVLGVVCVVALLLVGLARRRARARDLALAEAAAERSRAAAIALVRADDLIEANADELAFAVAQFGEGATRDFATALAVSTRQLKEAFALQQKLDDGIPDSETARRRWTEQIVQLADEATVRLQAQTRDFSSRRGLERDAPLLLEKLQRRLDRVADRVAAGAASLARLSQTYSASALASIGDNAVRAQAALDEARAATDAAAAQLAADAA</sequence>
<gene>
    <name evidence="2" type="ORF">E3T48_16255</name>
</gene>
<evidence type="ECO:0000313" key="3">
    <source>
        <dbReference type="Proteomes" id="UP000298313"/>
    </source>
</evidence>
<dbReference type="Proteomes" id="UP000298313">
    <property type="component" value="Unassembled WGS sequence"/>
</dbReference>
<keyword evidence="3" id="KW-1185">Reference proteome</keyword>
<keyword evidence="1" id="KW-1133">Transmembrane helix</keyword>
<reference evidence="2 3" key="1">
    <citation type="submission" date="2019-03" db="EMBL/GenBank/DDBJ databases">
        <title>Genomics of glacier-inhabiting Cryobacterium strains.</title>
        <authorList>
            <person name="Liu Q."/>
            <person name="Xin Y.-H."/>
        </authorList>
    </citation>
    <scope>NUCLEOTIDE SEQUENCE [LARGE SCALE GENOMIC DNA]</scope>
    <source>
        <strain evidence="2 3">Hh4</strain>
    </source>
</reference>
<evidence type="ECO:0000313" key="2">
    <source>
        <dbReference type="EMBL" id="TFD70619.1"/>
    </source>
</evidence>
<accession>A0A4R9AWS8</accession>
<proteinExistence type="predicted"/>
<name>A0A4R9AWS8_9MICO</name>
<evidence type="ECO:0000256" key="1">
    <source>
        <dbReference type="SAM" id="Phobius"/>
    </source>
</evidence>